<dbReference type="PATRIC" id="fig|33995.3.peg.1945"/>
<dbReference type="Proteomes" id="UP000037566">
    <property type="component" value="Unassembled WGS sequence"/>
</dbReference>
<name>A0A0M0EHP0_KOMEU</name>
<protein>
    <submittedName>
        <fullName evidence="1">Uncharacterized protein</fullName>
    </submittedName>
</protein>
<gene>
    <name evidence="1" type="ORF">KOEU_17570</name>
</gene>
<reference evidence="1" key="1">
    <citation type="submission" date="2015-08" db="EMBL/GenBank/DDBJ databases">
        <title>Draft genome sequence of Komagataeibacter europaeus CECT 8546 a cellulose producer strain from vinegar produced by the traditional method.</title>
        <authorList>
            <person name="Poehlein A."/>
            <person name="Valera M.J."/>
            <person name="Haack F.S."/>
            <person name="Mas A."/>
            <person name="Daniel R."/>
            <person name="Streit W.R."/>
            <person name="Mateo E."/>
        </authorList>
    </citation>
    <scope>NUCLEOTIDE SEQUENCE [LARGE SCALE GENOMIC DNA]</scope>
    <source>
        <strain evidence="1">CECT 8546</strain>
    </source>
</reference>
<dbReference type="OrthoDB" id="7273889at2"/>
<dbReference type="RefSeq" id="WP_152927731.1">
    <property type="nucleotide sequence ID" value="NZ_JACHUU010000008.1"/>
</dbReference>
<dbReference type="AlphaFoldDB" id="A0A0M0EHP0"/>
<keyword evidence="2" id="KW-1185">Reference proteome</keyword>
<comment type="caution">
    <text evidence="1">The sequence shown here is derived from an EMBL/GenBank/DDBJ whole genome shotgun (WGS) entry which is preliminary data.</text>
</comment>
<proteinExistence type="predicted"/>
<dbReference type="STRING" id="33995.KOEU_17570"/>
<evidence type="ECO:0000313" key="1">
    <source>
        <dbReference type="EMBL" id="KON64787.1"/>
    </source>
</evidence>
<organism evidence="1 2">
    <name type="scientific">Komagataeibacter europaeus</name>
    <name type="common">Gluconacetobacter europaeus</name>
    <dbReference type="NCBI Taxonomy" id="33995"/>
    <lineage>
        <taxon>Bacteria</taxon>
        <taxon>Pseudomonadati</taxon>
        <taxon>Pseudomonadota</taxon>
        <taxon>Alphaproteobacteria</taxon>
        <taxon>Acetobacterales</taxon>
        <taxon>Acetobacteraceae</taxon>
        <taxon>Komagataeibacter</taxon>
    </lineage>
</organism>
<accession>A0A0M0EHP0</accession>
<evidence type="ECO:0000313" key="2">
    <source>
        <dbReference type="Proteomes" id="UP000037566"/>
    </source>
</evidence>
<sequence>MNVIPMPRRGHNSRQFPEDPVMRDMLMQGGHKADLARMFMARQELFNAFMAAVRSNPDLAMMRDEAGMTGKVLGYFCDFAEDER</sequence>
<dbReference type="EMBL" id="LHUQ01000007">
    <property type="protein sequence ID" value="KON64787.1"/>
    <property type="molecule type" value="Genomic_DNA"/>
</dbReference>